<dbReference type="InterPro" id="IPR036188">
    <property type="entry name" value="FAD/NAD-bd_sf"/>
</dbReference>
<accession>B9E2Y1</accession>
<dbReference type="PANTHER" id="PTHR42949:SF3">
    <property type="entry name" value="ANAEROBIC GLYCEROL-3-PHOSPHATE DEHYDROGENASE SUBUNIT B"/>
    <property type="match status" value="1"/>
</dbReference>
<evidence type="ECO:0000313" key="3">
    <source>
        <dbReference type="EMBL" id="BAH06856.1"/>
    </source>
</evidence>
<evidence type="ECO:0000259" key="2">
    <source>
        <dbReference type="Pfam" id="PF07992"/>
    </source>
</evidence>
<dbReference type="Proteomes" id="UP000007969">
    <property type="component" value="Chromosome"/>
</dbReference>
<evidence type="ECO:0000256" key="1">
    <source>
        <dbReference type="ARBA" id="ARBA00023002"/>
    </source>
</evidence>
<dbReference type="PANTHER" id="PTHR42949">
    <property type="entry name" value="ANAEROBIC GLYCEROL-3-PHOSPHATE DEHYDROGENASE SUBUNIT B"/>
    <property type="match status" value="1"/>
</dbReference>
<sequence>MWNWSMYGLCHDCRWNAKCKNMYYSCKNWYGNRNPVWFGEGEILIMIEKDIVIVGAGPAGLAAGIEASLAGAEVLMVDLNMKPGGQLFKQIHKFFGSSAHRSGVRGMDIGRELVKKAEENGVEIWLGSTVIGLFPGNKVGIEKGNDNEKRKLITVKAKKIIIAAGASENVVRFKGWTKPGVMGAGAAQTMVNVNHVKPGEKVVMLGSGNVGLIVSYQLMQAGCEVVALVEAAPKIGGYGVHAAKIKRAGVPIYIRHTIIEVKGDNKVCEVVIAEVDEKYRPIVGTEKIIKADVVAIGVGLKPSVELARLLKCQFTFNALFGGEVPLHNKDMETSNEGIYVAGDTTGVEEANTALEEGRIAGISAAQKLGYIDDDIAENKKKEIWQRLKSLRLGPFGERRLRAKEQIMKEYEDKIRIPICK</sequence>
<dbReference type="KEGG" id="ckr:CKR_1805"/>
<keyword evidence="1" id="KW-0560">Oxidoreductase</keyword>
<proteinExistence type="predicted"/>
<evidence type="ECO:0000313" key="4">
    <source>
        <dbReference type="Proteomes" id="UP000007969"/>
    </source>
</evidence>
<dbReference type="SUPFAM" id="SSF51905">
    <property type="entry name" value="FAD/NAD(P)-binding domain"/>
    <property type="match status" value="1"/>
</dbReference>
<dbReference type="PRINTS" id="PR00411">
    <property type="entry name" value="PNDRDTASEI"/>
</dbReference>
<organism evidence="3 4">
    <name type="scientific">Clostridium kluyveri (strain NBRC 12016)</name>
    <dbReference type="NCBI Taxonomy" id="583346"/>
    <lineage>
        <taxon>Bacteria</taxon>
        <taxon>Bacillati</taxon>
        <taxon>Bacillota</taxon>
        <taxon>Clostridia</taxon>
        <taxon>Eubacteriales</taxon>
        <taxon>Clostridiaceae</taxon>
        <taxon>Clostridium</taxon>
    </lineage>
</organism>
<dbReference type="HOGENOM" id="CLU_030705_2_0_9"/>
<protein>
    <recommendedName>
        <fullName evidence="2">FAD/NAD(P)-binding domain-containing protein</fullName>
    </recommendedName>
</protein>
<feature type="domain" description="FAD/NAD(P)-binding" evidence="2">
    <location>
        <begin position="49"/>
        <end position="357"/>
    </location>
</feature>
<dbReference type="Gene3D" id="3.50.50.60">
    <property type="entry name" value="FAD/NAD(P)-binding domain"/>
    <property type="match status" value="2"/>
</dbReference>
<name>B9E2Y1_CLOK1</name>
<dbReference type="GO" id="GO:0016491">
    <property type="term" value="F:oxidoreductase activity"/>
    <property type="evidence" value="ECO:0007669"/>
    <property type="project" value="UniProtKB-KW"/>
</dbReference>
<dbReference type="Pfam" id="PF07992">
    <property type="entry name" value="Pyr_redox_2"/>
    <property type="match status" value="1"/>
</dbReference>
<gene>
    <name evidence="3" type="ordered locus">CKR_1805</name>
</gene>
<dbReference type="PRINTS" id="PR00368">
    <property type="entry name" value="FADPNR"/>
</dbReference>
<reference evidence="4" key="1">
    <citation type="submission" date="2005-09" db="EMBL/GenBank/DDBJ databases">
        <title>Complete genome sequence of Clostridium kluyveri and comparative genomics of Clostridia species.</title>
        <authorList>
            <person name="Inui M."/>
            <person name="Nonaka H."/>
            <person name="Shinoda Y."/>
            <person name="Ikenaga Y."/>
            <person name="Abe M."/>
            <person name="Naito K."/>
            <person name="Vertes A.A."/>
            <person name="Yukawa H."/>
        </authorList>
    </citation>
    <scope>NUCLEOTIDE SEQUENCE [LARGE SCALE GENOMIC DNA]</scope>
    <source>
        <strain evidence="4">NBRC 12016</strain>
    </source>
</reference>
<dbReference type="InterPro" id="IPR023753">
    <property type="entry name" value="FAD/NAD-binding_dom"/>
</dbReference>
<dbReference type="EMBL" id="AP009049">
    <property type="protein sequence ID" value="BAH06856.1"/>
    <property type="molecule type" value="Genomic_DNA"/>
</dbReference>
<dbReference type="InterPro" id="IPR051691">
    <property type="entry name" value="Metab_Enz_Cyan_OpOx_G3PDH"/>
</dbReference>
<dbReference type="AlphaFoldDB" id="B9E2Y1"/>